<evidence type="ECO:0000313" key="11">
    <source>
        <dbReference type="EMBL" id="PHH71414.1"/>
    </source>
</evidence>
<dbReference type="InterPro" id="IPR006162">
    <property type="entry name" value="Ppantetheine_attach_site"/>
</dbReference>
<dbReference type="InterPro" id="IPR014030">
    <property type="entry name" value="Ketoacyl_synth_N"/>
</dbReference>
<dbReference type="GO" id="GO:0016491">
    <property type="term" value="F:oxidoreductase activity"/>
    <property type="evidence" value="ECO:0007669"/>
    <property type="project" value="UniProtKB-KW"/>
</dbReference>
<evidence type="ECO:0000256" key="4">
    <source>
        <dbReference type="ARBA" id="ARBA00023002"/>
    </source>
</evidence>
<dbReference type="CDD" id="cd05195">
    <property type="entry name" value="enoyl_red"/>
    <property type="match status" value="1"/>
</dbReference>
<comment type="caution">
    <text evidence="11">The sequence shown here is derived from an EMBL/GenBank/DDBJ whole genome shotgun (WGS) entry which is preliminary data.</text>
</comment>
<dbReference type="SUPFAM" id="SSF50129">
    <property type="entry name" value="GroES-like"/>
    <property type="match status" value="1"/>
</dbReference>
<dbReference type="InterPro" id="IPR020841">
    <property type="entry name" value="PKS_Beta-ketoAc_synthase_dom"/>
</dbReference>
<dbReference type="Pfam" id="PF00698">
    <property type="entry name" value="Acyl_transf_1"/>
    <property type="match status" value="1"/>
</dbReference>
<evidence type="ECO:0000259" key="8">
    <source>
        <dbReference type="PROSITE" id="PS50075"/>
    </source>
</evidence>
<dbReference type="InterPro" id="IPR020806">
    <property type="entry name" value="PKS_PP-bd"/>
</dbReference>
<reference evidence="11 12" key="1">
    <citation type="submission" date="2017-06" db="EMBL/GenBank/DDBJ databases">
        <title>Ant-infecting Ophiocordyceps genomes reveal a high diversity of potential behavioral manipulation genes and a possible major role for enterotoxins.</title>
        <authorList>
            <person name="De Bekker C."/>
            <person name="Evans H.C."/>
            <person name="Brachmann A."/>
            <person name="Hughes D.P."/>
        </authorList>
    </citation>
    <scope>NUCLEOTIDE SEQUENCE [LARGE SCALE GENOMIC DNA]</scope>
    <source>
        <strain evidence="11 12">Map16</strain>
    </source>
</reference>
<keyword evidence="4" id="KW-0560">Oxidoreductase</keyword>
<dbReference type="InterPro" id="IPR020843">
    <property type="entry name" value="ER"/>
</dbReference>
<organism evidence="11 12">
    <name type="scientific">Ophiocordyceps camponoti-rufipedis</name>
    <dbReference type="NCBI Taxonomy" id="2004952"/>
    <lineage>
        <taxon>Eukaryota</taxon>
        <taxon>Fungi</taxon>
        <taxon>Dikarya</taxon>
        <taxon>Ascomycota</taxon>
        <taxon>Pezizomycotina</taxon>
        <taxon>Sordariomycetes</taxon>
        <taxon>Hypocreomycetidae</taxon>
        <taxon>Hypocreales</taxon>
        <taxon>Ophiocordycipitaceae</taxon>
        <taxon>Ophiocordyceps</taxon>
    </lineage>
</organism>
<dbReference type="SMART" id="SM00829">
    <property type="entry name" value="PKS_ER"/>
    <property type="match status" value="1"/>
</dbReference>
<dbReference type="SMART" id="SM00822">
    <property type="entry name" value="PKS_KR"/>
    <property type="match status" value="1"/>
</dbReference>
<dbReference type="InterPro" id="IPR013968">
    <property type="entry name" value="PKS_KR"/>
</dbReference>
<dbReference type="InterPro" id="IPR020807">
    <property type="entry name" value="PKS_DH"/>
</dbReference>
<evidence type="ECO:0000256" key="7">
    <source>
        <dbReference type="SAM" id="MobiDB-lite"/>
    </source>
</evidence>
<dbReference type="Pfam" id="PF08659">
    <property type="entry name" value="KR"/>
    <property type="match status" value="1"/>
</dbReference>
<dbReference type="PROSITE" id="PS00012">
    <property type="entry name" value="PHOSPHOPANTETHEINE"/>
    <property type="match status" value="1"/>
</dbReference>
<dbReference type="InterPro" id="IPR014031">
    <property type="entry name" value="Ketoacyl_synth_C"/>
</dbReference>
<dbReference type="Gene3D" id="3.30.70.3290">
    <property type="match status" value="1"/>
</dbReference>
<dbReference type="SUPFAM" id="SSF47336">
    <property type="entry name" value="ACP-like"/>
    <property type="match status" value="1"/>
</dbReference>
<dbReference type="CDD" id="cd00833">
    <property type="entry name" value="PKS"/>
    <property type="match status" value="1"/>
</dbReference>
<dbReference type="InterPro" id="IPR032821">
    <property type="entry name" value="PKS_assoc"/>
</dbReference>
<evidence type="ECO:0000256" key="2">
    <source>
        <dbReference type="ARBA" id="ARBA00022553"/>
    </source>
</evidence>
<keyword evidence="12" id="KW-1185">Reference proteome</keyword>
<evidence type="ECO:0000256" key="3">
    <source>
        <dbReference type="ARBA" id="ARBA00022679"/>
    </source>
</evidence>
<dbReference type="Pfam" id="PF00109">
    <property type="entry name" value="ketoacyl-synt"/>
    <property type="match status" value="1"/>
</dbReference>
<dbReference type="Gene3D" id="3.10.129.110">
    <property type="entry name" value="Polyketide synthase dehydratase"/>
    <property type="match status" value="1"/>
</dbReference>
<evidence type="ECO:0000259" key="9">
    <source>
        <dbReference type="PROSITE" id="PS52004"/>
    </source>
</evidence>
<evidence type="ECO:0000256" key="6">
    <source>
        <dbReference type="PROSITE-ProRule" id="PRU01363"/>
    </source>
</evidence>
<gene>
    <name evidence="11" type="ORF">CDD80_5297</name>
</gene>
<dbReference type="InterPro" id="IPR016036">
    <property type="entry name" value="Malonyl_transacylase_ACP-bd"/>
</dbReference>
<dbReference type="GO" id="GO:0006633">
    <property type="term" value="P:fatty acid biosynthetic process"/>
    <property type="evidence" value="ECO:0007669"/>
    <property type="project" value="TreeGrafter"/>
</dbReference>
<dbReference type="InterPro" id="IPR016039">
    <property type="entry name" value="Thiolase-like"/>
</dbReference>
<dbReference type="Proteomes" id="UP000226431">
    <property type="component" value="Unassembled WGS sequence"/>
</dbReference>
<accession>A0A2C5YWJ7</accession>
<dbReference type="SMART" id="SM00825">
    <property type="entry name" value="PKS_KS"/>
    <property type="match status" value="1"/>
</dbReference>
<dbReference type="InterPro" id="IPR011032">
    <property type="entry name" value="GroES-like_sf"/>
</dbReference>
<dbReference type="Pfam" id="PF14765">
    <property type="entry name" value="PS-DH"/>
    <property type="match status" value="1"/>
</dbReference>
<evidence type="ECO:0000256" key="1">
    <source>
        <dbReference type="ARBA" id="ARBA00022450"/>
    </source>
</evidence>
<dbReference type="InterPro" id="IPR014043">
    <property type="entry name" value="Acyl_transferase_dom"/>
</dbReference>
<dbReference type="InterPro" id="IPR057326">
    <property type="entry name" value="KR_dom"/>
</dbReference>
<dbReference type="PROSITE" id="PS50075">
    <property type="entry name" value="CARRIER"/>
    <property type="match status" value="1"/>
</dbReference>
<evidence type="ECO:0000256" key="5">
    <source>
        <dbReference type="ARBA" id="ARBA00023268"/>
    </source>
</evidence>
<dbReference type="SUPFAM" id="SSF51735">
    <property type="entry name" value="NAD(P)-binding Rossmann-fold domains"/>
    <property type="match status" value="2"/>
</dbReference>
<feature type="domain" description="Carrier" evidence="8">
    <location>
        <begin position="2232"/>
        <end position="2306"/>
    </location>
</feature>
<dbReference type="InterPro" id="IPR036291">
    <property type="entry name" value="NAD(P)-bd_dom_sf"/>
</dbReference>
<proteinExistence type="predicted"/>
<feature type="domain" description="PKS/mFAS DH" evidence="10">
    <location>
        <begin position="926"/>
        <end position="1215"/>
    </location>
</feature>
<dbReference type="InterPro" id="IPR042104">
    <property type="entry name" value="PKS_dehydratase_sf"/>
</dbReference>
<keyword evidence="2" id="KW-0597">Phosphoprotein</keyword>
<dbReference type="PANTHER" id="PTHR43775:SF29">
    <property type="entry name" value="ASPERFURANONE POLYKETIDE SYNTHASE AFOG-RELATED"/>
    <property type="match status" value="1"/>
</dbReference>
<dbReference type="Pfam" id="PF16197">
    <property type="entry name" value="KAsynt_C_assoc"/>
    <property type="match status" value="1"/>
</dbReference>
<dbReference type="PANTHER" id="PTHR43775">
    <property type="entry name" value="FATTY ACID SYNTHASE"/>
    <property type="match status" value="1"/>
</dbReference>
<dbReference type="GO" id="GO:0031177">
    <property type="term" value="F:phosphopantetheine binding"/>
    <property type="evidence" value="ECO:0007669"/>
    <property type="project" value="InterPro"/>
</dbReference>
<feature type="active site" description="Proton donor; for dehydratase activity" evidence="6">
    <location>
        <position position="1139"/>
    </location>
</feature>
<dbReference type="EMBL" id="NJES01000514">
    <property type="protein sequence ID" value="PHH71414.1"/>
    <property type="molecule type" value="Genomic_DNA"/>
</dbReference>
<dbReference type="SMART" id="SM00823">
    <property type="entry name" value="PKS_PP"/>
    <property type="match status" value="1"/>
</dbReference>
<dbReference type="SUPFAM" id="SSF52151">
    <property type="entry name" value="FabD/lysophospholipase-like"/>
    <property type="match status" value="1"/>
</dbReference>
<dbReference type="InterPro" id="IPR049552">
    <property type="entry name" value="PKS_DH_N"/>
</dbReference>
<dbReference type="InterPro" id="IPR036736">
    <property type="entry name" value="ACP-like_sf"/>
</dbReference>
<dbReference type="GO" id="GO:0004312">
    <property type="term" value="F:fatty acid synthase activity"/>
    <property type="evidence" value="ECO:0007669"/>
    <property type="project" value="TreeGrafter"/>
</dbReference>
<name>A0A2C5YWJ7_9HYPO</name>
<keyword evidence="1" id="KW-0596">Phosphopantetheine</keyword>
<dbReference type="Gene3D" id="3.40.366.10">
    <property type="entry name" value="Malonyl-Coenzyme A Acyl Carrier Protein, domain 2"/>
    <property type="match status" value="1"/>
</dbReference>
<dbReference type="SUPFAM" id="SSF55048">
    <property type="entry name" value="Probable ACP-binding domain of malonyl-CoA ACP transacylase"/>
    <property type="match status" value="1"/>
</dbReference>
<evidence type="ECO:0000313" key="12">
    <source>
        <dbReference type="Proteomes" id="UP000226431"/>
    </source>
</evidence>
<dbReference type="InterPro" id="IPR009081">
    <property type="entry name" value="PP-bd_ACP"/>
</dbReference>
<dbReference type="STRING" id="2004952.A0A2C5YWJ7"/>
<dbReference type="InterPro" id="IPR049551">
    <property type="entry name" value="PKS_DH_C"/>
</dbReference>
<sequence length="2309" mass="249232">MEDIAIVGIGLRFPGEATSPEELWDVLERGESQWSEFPKDRLDIEGYFHPSGDRQGSISFRGAHFLKGDIAAFDSPFFSIAAEDAKAIDPQQRMLLEVSYEALENAGIRKEDIDGSDTAVYVGSFVKDYEQICLRDPDWQPRYAATGNGIAIMANRISHFFNFHGPSMTIDTGCSGSLVSIHLAVQTLRNRESSLALAAGSGLILTPNTIMPMTALNFLSPDGKCFTFDERANGYGRGEGIGVVVMKRLSDALRDNDTIRAVIRGSSVNQDGRTPGITLPSKEAQVANIRLAYGNAGLSFDQTAYVECHGTGTQAGDWRELRAVSETLALDRERGRPVVVGSIKPNIGHLEGAAGVAGLIKGVLVLEHAKIPPNINFETGNSSIDFDDWKVTVPRTVMEWPMDGIRRVSVNCFGFGGTNAHVILDEAPAYLSERMLFGHHSSVDGPLSPTDLAPREGPRLFCYSSHEKGGILRNVESHLEFLERRETAGSGTCLRDYSYTLGCRRSVMEWRGFVVADSLVDLASKARNMTVERSGRNQAPRIGFLFCGQGAQWAQMGIELLTFKVFRQSLKEAADYLADLVAVDLQEHLDLVMELLRTQDRSRIGQARLSQPATTAVQVALVDLLKSLGIEPSHIVGHSSGEIAAAYAAGALTRHQAFKVAYYRGRAAASIRDKAPKLRGAMMVVGLSVDELREHLAGHSVQVACINSPRSTTVSGRAEAVVTLEGRLRARGIFCRVLNVDIAYHSSHMKLVEHDYRDSLAGLRASECKPSVRMVSSVSGNTVAGPELDGAYWATNMVSPVLYAAAVEAMMTAEDGGPDMLIEISPRPTLRTPTLDVISALGHGQPAYRATLDPRIDGVLPLLKLGGELWARGCVVDLEGLLLDGPEQNIAKCLSDLPPYRWDHGRTYWHESHLSLANRFRAFGRRDLIGAPTADSVPMEPRWRGFIRVSENPWIQDHQVQKTIVYPAAGMVSMVLEAASQMRPDVFGYELVNVRIDKAMVVPGSSHGLEVALNIKKQDDDDGPASFIIYSKPLDRDWEANASGGLYFRTRTDGWAPLFDAHDAQLQALDSKCNEQLDTHQLYEALDTVGINYGPLFRNMTEVRRGDGAVVSRVRVPDTRSKMPAKFEYPHLLHPATLDGMFQTLFAIDPCPMVPTFIRSIFVTAVPSASCFAGYSVARRAGVRGADATISMRSGEARVMVDGLRLTGLSTPSDGGFLPNHRGLCSEIVWDEDAASASPGRYADLVRLLAHKYPALTVLQCGGGSSLARETLTAVGGEDQTPRLARYTMVEQREEVVKGLLDMTEDMPARPLIDIQGGVEGLGDELYHLVVVFADAGVDASSLRKHVRMGGMLLSQTLVPAVKTNGNAGPGDVSHGGIVFDAVDGEPLNLDIYRHSETRANAREVIVLPPEEPSTEALAFIDMMDHLEGIVTETVSTARIREEPQLVTGKIVISLLDFSHKHENEPCSVFAWSEVDFDVFGVLQSVAKGILWITRSANMRPVNPKGAPMVALARTLMSEDPLKVIVTLDVDMDSQLGDASLGRNVVGILDRTWHRAAVGSPRETEYGEEGGRLFIPRLRPLESLNRRLLDGDEDDQGGSLVRRQFSYDGTGLTLTLTRPGIGDGAQQWAEFEHQVELGPDEVEMEVTEALLTHLDLDTVLGRSDESGLGMDAVGRVRRVGSRVQGFQVGHEVAAMTTDGAVRNIVRTDAKMVMPKQDGKPESWPSLLFGAYYGLVHVGRAGPGRTVLIQAGGSAHGLAAVAVARRTGARVFASVLGPDTAGQRERLRRSGLEDGSILDAEAGCLVGLVGAGFQCVRRGGIVVQFTDKSPSPRPLPTTEGPVTVVSLDIGQLAREDASLVGEVLERAVRLMQRPTGETSETMDEAWGIDGIPDALRRLQRAPYTGLVRLMLDDCQVEAISKSKTTTTTADLVSTAIDPDATYLLAGGLGGLGRSIADLLVAGGARHLAFISRSGPSSASARTWLDRLRTRDVDAREFRADICDTGSLSVALRAISNQMPSIHTIFHCAAVIRDAVFDNMTYPDWLTASSPKTRGSLNLAQAKPSSQHIFLSSAAGVIGSRGQANYAAANGFQDALARSLGRAVAVDLGPVLGAGMLAGGRAEAEATLASLRASGFYAIRHADFLRIVAWAFVGRTPAQLVVGVGTGGLMRQNRPADPYWSRTAIYQHLNLVDVPATDLISSSSSTSSPSTSTPTSTTPTNLTTHCPDIPSATQLVSSSLITMLAQAMTMLPEELDAGRPPSAYGVDSLVAVGVRSFLLACFGVEVSVFEVLGGMTIDELAGGVAERAFAR</sequence>
<dbReference type="InterPro" id="IPR001227">
    <property type="entry name" value="Ac_transferase_dom_sf"/>
</dbReference>
<feature type="domain" description="Ketosynthase family 3 (KS3)" evidence="9">
    <location>
        <begin position="1"/>
        <end position="426"/>
    </location>
</feature>
<dbReference type="OrthoDB" id="329835at2759"/>
<dbReference type="InterPro" id="IPR049900">
    <property type="entry name" value="PKS_mFAS_DH"/>
</dbReference>
<dbReference type="GO" id="GO:0044550">
    <property type="term" value="P:secondary metabolite biosynthetic process"/>
    <property type="evidence" value="ECO:0007669"/>
    <property type="project" value="TreeGrafter"/>
</dbReference>
<feature type="region of interest" description="N-terminal hotdog fold" evidence="6">
    <location>
        <begin position="926"/>
        <end position="1053"/>
    </location>
</feature>
<dbReference type="SMART" id="SM00826">
    <property type="entry name" value="PKS_DH"/>
    <property type="match status" value="1"/>
</dbReference>
<dbReference type="Gene3D" id="3.90.180.10">
    <property type="entry name" value="Medium-chain alcohol dehydrogenases, catalytic domain"/>
    <property type="match status" value="1"/>
</dbReference>
<evidence type="ECO:0000259" key="10">
    <source>
        <dbReference type="PROSITE" id="PS52019"/>
    </source>
</evidence>
<feature type="region of interest" description="C-terminal hotdog fold" evidence="6">
    <location>
        <begin position="1074"/>
        <end position="1215"/>
    </location>
</feature>
<dbReference type="Gene3D" id="3.40.47.10">
    <property type="match status" value="1"/>
</dbReference>
<dbReference type="Gene3D" id="1.10.1200.10">
    <property type="entry name" value="ACP-like"/>
    <property type="match status" value="1"/>
</dbReference>
<dbReference type="Pfam" id="PF02801">
    <property type="entry name" value="Ketoacyl-synt_C"/>
    <property type="match status" value="1"/>
</dbReference>
<dbReference type="PROSITE" id="PS52019">
    <property type="entry name" value="PKS_MFAS_DH"/>
    <property type="match status" value="1"/>
</dbReference>
<dbReference type="InterPro" id="IPR050091">
    <property type="entry name" value="PKS_NRPS_Biosynth_Enz"/>
</dbReference>
<dbReference type="PROSITE" id="PS52004">
    <property type="entry name" value="KS3_2"/>
    <property type="match status" value="1"/>
</dbReference>
<feature type="active site" description="Proton acceptor; for dehydratase activity" evidence="6">
    <location>
        <position position="958"/>
    </location>
</feature>
<protein>
    <submittedName>
        <fullName evidence="11">Uncharacterized protein</fullName>
    </submittedName>
</protein>
<dbReference type="Gene3D" id="3.40.50.720">
    <property type="entry name" value="NAD(P)-binding Rossmann-like Domain"/>
    <property type="match status" value="2"/>
</dbReference>
<dbReference type="InterPro" id="IPR016035">
    <property type="entry name" value="Acyl_Trfase/lysoPLipase"/>
</dbReference>
<keyword evidence="3" id="KW-0808">Transferase</keyword>
<dbReference type="SMART" id="SM00827">
    <property type="entry name" value="PKS_AT"/>
    <property type="match status" value="1"/>
</dbReference>
<dbReference type="SUPFAM" id="SSF53901">
    <property type="entry name" value="Thiolase-like"/>
    <property type="match status" value="1"/>
</dbReference>
<dbReference type="Pfam" id="PF21089">
    <property type="entry name" value="PKS_DH_N"/>
    <property type="match status" value="1"/>
</dbReference>
<keyword evidence="5" id="KW-0511">Multifunctional enzyme</keyword>
<feature type="region of interest" description="Disordered" evidence="7">
    <location>
        <begin position="2200"/>
        <end position="2221"/>
    </location>
</feature>
<feature type="compositionally biased region" description="Low complexity" evidence="7">
    <location>
        <begin position="2200"/>
        <end position="2218"/>
    </location>
</feature>